<dbReference type="InterPro" id="IPR024791">
    <property type="entry name" value="Cyt_c/ubiquinol_Oxase_su3"/>
</dbReference>
<dbReference type="Pfam" id="PF00510">
    <property type="entry name" value="COX3"/>
    <property type="match status" value="1"/>
</dbReference>
<evidence type="ECO:0000256" key="1">
    <source>
        <dbReference type="ARBA" id="ARBA00004651"/>
    </source>
</evidence>
<dbReference type="InterPro" id="IPR013833">
    <property type="entry name" value="Cyt_c_oxidase_su3_a-hlx"/>
</dbReference>
<dbReference type="GO" id="GO:0004129">
    <property type="term" value="F:cytochrome-c oxidase activity"/>
    <property type="evidence" value="ECO:0007669"/>
    <property type="project" value="InterPro"/>
</dbReference>
<dbReference type="InterPro" id="IPR035973">
    <property type="entry name" value="Cyt_c_oxidase_su3-like_sf"/>
</dbReference>
<feature type="transmembrane region" description="Helical" evidence="7">
    <location>
        <begin position="70"/>
        <end position="94"/>
    </location>
</feature>
<feature type="domain" description="Heme-copper oxidase subunit III family profile" evidence="8">
    <location>
        <begin position="11"/>
        <end position="255"/>
    </location>
</feature>
<dbReference type="InterPro" id="IPR000298">
    <property type="entry name" value="Cyt_c_oxidase-like_su3"/>
</dbReference>
<name>A0A381YE35_9ZZZZ</name>
<dbReference type="GO" id="GO:0005886">
    <property type="term" value="C:plasma membrane"/>
    <property type="evidence" value="ECO:0007669"/>
    <property type="project" value="UniProtKB-SubCell"/>
</dbReference>
<comment type="similarity">
    <text evidence="2">Belongs to the cytochrome c oxidase subunit 3 family.</text>
</comment>
<sequence length="255" mass="28707">MFGDVNVDGEVHGSIQPFLSALGIALLLAGLLIWPLLPVGLVLVVYSLWNWISEEVNLWPERSSLTTGTYPATVIIIIAEALLFGAFFVFWFWAKWHTLYWDPVQSDFSEEVLAGRSWPLQGVDFNLGFVAFNSLLLFVSAYTANQYLKSTESSWLQATIVLGLLFLLGQGYEYYNLYIEGLDQTSSFGTAFFALTGIHGLHVLIGIVALSILFWLVRSDNLSKTSQLPESIVLYWHFVDVIWVLILLVVYLEVI</sequence>
<dbReference type="EMBL" id="UINC01017927">
    <property type="protein sequence ID" value="SVA74841.1"/>
    <property type="molecule type" value="Genomic_DNA"/>
</dbReference>
<comment type="subcellular location">
    <subcellularLocation>
        <location evidence="1">Cell membrane</location>
        <topology evidence="1">Multi-pass membrane protein</topology>
    </subcellularLocation>
</comment>
<evidence type="ECO:0000313" key="9">
    <source>
        <dbReference type="EMBL" id="SVA74841.1"/>
    </source>
</evidence>
<reference evidence="9" key="1">
    <citation type="submission" date="2018-05" db="EMBL/GenBank/DDBJ databases">
        <authorList>
            <person name="Lanie J.A."/>
            <person name="Ng W.-L."/>
            <person name="Kazmierczak K.M."/>
            <person name="Andrzejewski T.M."/>
            <person name="Davidsen T.M."/>
            <person name="Wayne K.J."/>
            <person name="Tettelin H."/>
            <person name="Glass J.I."/>
            <person name="Rusch D."/>
            <person name="Podicherti R."/>
            <person name="Tsui H.-C.T."/>
            <person name="Winkler M.E."/>
        </authorList>
    </citation>
    <scope>NUCLEOTIDE SEQUENCE</scope>
</reference>
<dbReference type="PANTHER" id="PTHR11403">
    <property type="entry name" value="CYTOCHROME C OXIDASE SUBUNIT III"/>
    <property type="match status" value="1"/>
</dbReference>
<feature type="transmembrane region" description="Helical" evidence="7">
    <location>
        <begin position="192"/>
        <end position="217"/>
    </location>
</feature>
<feature type="transmembrane region" description="Helical" evidence="7">
    <location>
        <begin position="20"/>
        <end position="49"/>
    </location>
</feature>
<organism evidence="9">
    <name type="scientific">marine metagenome</name>
    <dbReference type="NCBI Taxonomy" id="408172"/>
    <lineage>
        <taxon>unclassified sequences</taxon>
        <taxon>metagenomes</taxon>
        <taxon>ecological metagenomes</taxon>
    </lineage>
</organism>
<feature type="transmembrane region" description="Helical" evidence="7">
    <location>
        <begin position="233"/>
        <end position="252"/>
    </location>
</feature>
<accession>A0A381YE35</accession>
<protein>
    <recommendedName>
        <fullName evidence="8">Heme-copper oxidase subunit III family profile domain-containing protein</fullName>
    </recommendedName>
</protein>
<evidence type="ECO:0000256" key="2">
    <source>
        <dbReference type="ARBA" id="ARBA00010581"/>
    </source>
</evidence>
<evidence type="ECO:0000256" key="3">
    <source>
        <dbReference type="ARBA" id="ARBA00022475"/>
    </source>
</evidence>
<proteinExistence type="inferred from homology"/>
<keyword evidence="3" id="KW-1003">Cell membrane</keyword>
<dbReference type="CDD" id="cd00386">
    <property type="entry name" value="Heme_Cu_Oxidase_III_like"/>
    <property type="match status" value="1"/>
</dbReference>
<feature type="transmembrane region" description="Helical" evidence="7">
    <location>
        <begin position="155"/>
        <end position="172"/>
    </location>
</feature>
<gene>
    <name evidence="9" type="ORF">METZ01_LOCUS127695</name>
</gene>
<feature type="transmembrane region" description="Helical" evidence="7">
    <location>
        <begin position="125"/>
        <end position="143"/>
    </location>
</feature>
<dbReference type="AlphaFoldDB" id="A0A381YE35"/>
<dbReference type="SUPFAM" id="SSF81452">
    <property type="entry name" value="Cytochrome c oxidase subunit III-like"/>
    <property type="match status" value="1"/>
</dbReference>
<evidence type="ECO:0000256" key="7">
    <source>
        <dbReference type="SAM" id="Phobius"/>
    </source>
</evidence>
<dbReference type="PROSITE" id="PS50253">
    <property type="entry name" value="COX3"/>
    <property type="match status" value="1"/>
</dbReference>
<evidence type="ECO:0000256" key="5">
    <source>
        <dbReference type="ARBA" id="ARBA00022989"/>
    </source>
</evidence>
<keyword evidence="6 7" id="KW-0472">Membrane</keyword>
<dbReference type="Gene3D" id="1.20.120.80">
    <property type="entry name" value="Cytochrome c oxidase, subunit III, four-helix bundle"/>
    <property type="match status" value="1"/>
</dbReference>
<dbReference type="PANTHER" id="PTHR11403:SF2">
    <property type="entry name" value="CYTOCHROME BO(3) UBIQUINOL OXIDASE SUBUNIT 3"/>
    <property type="match status" value="1"/>
</dbReference>
<evidence type="ECO:0000256" key="4">
    <source>
        <dbReference type="ARBA" id="ARBA00022692"/>
    </source>
</evidence>
<keyword evidence="4 7" id="KW-0812">Transmembrane</keyword>
<keyword evidence="5 7" id="KW-1133">Transmembrane helix</keyword>
<evidence type="ECO:0000256" key="6">
    <source>
        <dbReference type="ARBA" id="ARBA00023136"/>
    </source>
</evidence>
<evidence type="ECO:0000259" key="8">
    <source>
        <dbReference type="PROSITE" id="PS50253"/>
    </source>
</evidence>
<dbReference type="GO" id="GO:0019646">
    <property type="term" value="P:aerobic electron transport chain"/>
    <property type="evidence" value="ECO:0007669"/>
    <property type="project" value="InterPro"/>
</dbReference>